<accession>A0A1F7WKN4</accession>
<dbReference type="Proteomes" id="UP000178735">
    <property type="component" value="Unassembled WGS sequence"/>
</dbReference>
<dbReference type="InterPro" id="IPR036098">
    <property type="entry name" value="Thymidylate_synthase_ThyX_sf"/>
</dbReference>
<gene>
    <name evidence="2" type="ORF">A2008_03805</name>
</gene>
<proteinExistence type="inferred from homology"/>
<dbReference type="PANTHER" id="PTHR34934">
    <property type="entry name" value="FLAVIN-DEPENDENT THYMIDYLATE SYNTHASE"/>
    <property type="match status" value="1"/>
</dbReference>
<protein>
    <recommendedName>
        <fullName evidence="1">FAD-dependent thymidylate synthase</fullName>
        <ecNumber evidence="1">2.1.1.148</ecNumber>
    </recommendedName>
</protein>
<dbReference type="PROSITE" id="PS51331">
    <property type="entry name" value="THYX"/>
    <property type="match status" value="1"/>
</dbReference>
<evidence type="ECO:0000313" key="3">
    <source>
        <dbReference type="Proteomes" id="UP000178735"/>
    </source>
</evidence>
<name>A0A1F7WKN4_9BACT</name>
<dbReference type="STRING" id="1817813.A2008_03805"/>
<dbReference type="GO" id="GO:0006231">
    <property type="term" value="P:dTMP biosynthetic process"/>
    <property type="evidence" value="ECO:0007669"/>
    <property type="project" value="UniProtKB-UniRule"/>
</dbReference>
<dbReference type="PANTHER" id="PTHR34934:SF1">
    <property type="entry name" value="FLAVIN-DEPENDENT THYMIDYLATE SYNTHASE"/>
    <property type="match status" value="1"/>
</dbReference>
<dbReference type="Pfam" id="PF02511">
    <property type="entry name" value="Thy1"/>
    <property type="match status" value="1"/>
</dbReference>
<dbReference type="GO" id="GO:0050797">
    <property type="term" value="F:thymidylate synthase (FAD) activity"/>
    <property type="evidence" value="ECO:0007669"/>
    <property type="project" value="UniProtKB-UniRule"/>
</dbReference>
<dbReference type="GO" id="GO:0070402">
    <property type="term" value="F:NADPH binding"/>
    <property type="evidence" value="ECO:0007669"/>
    <property type="project" value="TreeGrafter"/>
</dbReference>
<evidence type="ECO:0000256" key="1">
    <source>
        <dbReference type="NCBIfam" id="TIGR02170"/>
    </source>
</evidence>
<dbReference type="GO" id="GO:0050660">
    <property type="term" value="F:flavin adenine dinucleotide binding"/>
    <property type="evidence" value="ECO:0007669"/>
    <property type="project" value="UniProtKB-UniRule"/>
</dbReference>
<organism evidence="2 3">
    <name type="scientific">Candidatus Wallbacteria bacterium GWC2_49_35</name>
    <dbReference type="NCBI Taxonomy" id="1817813"/>
    <lineage>
        <taxon>Bacteria</taxon>
        <taxon>Candidatus Walliibacteriota</taxon>
    </lineage>
</organism>
<dbReference type="InterPro" id="IPR003669">
    <property type="entry name" value="Thymidylate_synthase_ThyX"/>
</dbReference>
<sequence length="233" mass="26458">SIVEHTPNPENIVALAAKMCYSKCSVDELREKVSKNDQREFIKKLIGMGHLTPIEHVSITYAVEGVSRALLAQITRHRLATFCVKSQRYVGERSGAGKETFNYIVPPSIKKLGDKYVRVFDDQMKTIQGFYDFWHDKLGESEKTIEVQNEDARFVLPNAAETKFVFTMNARELFHFFSLRLCMRAQWEIRALAGKMYKLAQGVAPVLFSYAGAPCKFGNCKEGTLKCKKGTTR</sequence>
<dbReference type="NCBIfam" id="TIGR02170">
    <property type="entry name" value="thyX"/>
    <property type="match status" value="1"/>
</dbReference>
<dbReference type="AlphaFoldDB" id="A0A1F7WKN4"/>
<dbReference type="CDD" id="cd20175">
    <property type="entry name" value="ThyX"/>
    <property type="match status" value="1"/>
</dbReference>
<dbReference type="GO" id="GO:0004799">
    <property type="term" value="F:thymidylate synthase activity"/>
    <property type="evidence" value="ECO:0007669"/>
    <property type="project" value="TreeGrafter"/>
</dbReference>
<evidence type="ECO:0000313" key="2">
    <source>
        <dbReference type="EMBL" id="OGM03412.1"/>
    </source>
</evidence>
<dbReference type="SUPFAM" id="SSF69796">
    <property type="entry name" value="Thymidylate synthase-complementing protein Thy1"/>
    <property type="match status" value="1"/>
</dbReference>
<dbReference type="EMBL" id="MGFH01000166">
    <property type="protein sequence ID" value="OGM03412.1"/>
    <property type="molecule type" value="Genomic_DNA"/>
</dbReference>
<feature type="non-terminal residue" evidence="2">
    <location>
        <position position="1"/>
    </location>
</feature>
<dbReference type="EC" id="2.1.1.148" evidence="1"/>
<reference evidence="2 3" key="1">
    <citation type="journal article" date="2016" name="Nat. Commun.">
        <title>Thousands of microbial genomes shed light on interconnected biogeochemical processes in an aquifer system.</title>
        <authorList>
            <person name="Anantharaman K."/>
            <person name="Brown C.T."/>
            <person name="Hug L.A."/>
            <person name="Sharon I."/>
            <person name="Castelle C.J."/>
            <person name="Probst A.J."/>
            <person name="Thomas B.C."/>
            <person name="Singh A."/>
            <person name="Wilkins M.J."/>
            <person name="Karaoz U."/>
            <person name="Brodie E.L."/>
            <person name="Williams K.H."/>
            <person name="Hubbard S.S."/>
            <person name="Banfield J.F."/>
        </authorList>
    </citation>
    <scope>NUCLEOTIDE SEQUENCE [LARGE SCALE GENOMIC DNA]</scope>
</reference>
<dbReference type="Gene3D" id="3.30.1360.170">
    <property type="match status" value="1"/>
</dbReference>
<comment type="caution">
    <text evidence="2">The sequence shown here is derived from an EMBL/GenBank/DDBJ whole genome shotgun (WGS) entry which is preliminary data.</text>
</comment>
<dbReference type="HAMAP" id="MF_01408">
    <property type="entry name" value="ThyX"/>
    <property type="match status" value="1"/>
</dbReference>